<name>A0ABW7SQ49_9ACTN</name>
<reference evidence="1 2" key="1">
    <citation type="submission" date="2024-10" db="EMBL/GenBank/DDBJ databases">
        <title>The Natural Products Discovery Center: Release of the First 8490 Sequenced Strains for Exploring Actinobacteria Biosynthetic Diversity.</title>
        <authorList>
            <person name="Kalkreuter E."/>
            <person name="Kautsar S.A."/>
            <person name="Yang D."/>
            <person name="Bader C.D."/>
            <person name="Teijaro C.N."/>
            <person name="Fluegel L."/>
            <person name="Davis C.M."/>
            <person name="Simpson J.R."/>
            <person name="Lauterbach L."/>
            <person name="Steele A.D."/>
            <person name="Gui C."/>
            <person name="Meng S."/>
            <person name="Li G."/>
            <person name="Viehrig K."/>
            <person name="Ye F."/>
            <person name="Su P."/>
            <person name="Kiefer A.F."/>
            <person name="Nichols A."/>
            <person name="Cepeda A.J."/>
            <person name="Yan W."/>
            <person name="Fan B."/>
            <person name="Jiang Y."/>
            <person name="Adhikari A."/>
            <person name="Zheng C.-J."/>
            <person name="Schuster L."/>
            <person name="Cowan T.M."/>
            <person name="Smanski M.J."/>
            <person name="Chevrette M.G."/>
            <person name="De Carvalho L.P.S."/>
            <person name="Shen B."/>
        </authorList>
    </citation>
    <scope>NUCLEOTIDE SEQUENCE [LARGE SCALE GENOMIC DNA]</scope>
    <source>
        <strain evidence="1 2">NPDC021253</strain>
    </source>
</reference>
<evidence type="ECO:0000313" key="2">
    <source>
        <dbReference type="Proteomes" id="UP001611075"/>
    </source>
</evidence>
<protein>
    <submittedName>
        <fullName evidence="1">Uncharacterized protein</fullName>
    </submittedName>
</protein>
<proteinExistence type="predicted"/>
<comment type="caution">
    <text evidence="1">The sequence shown here is derived from an EMBL/GenBank/DDBJ whole genome shotgun (WGS) entry which is preliminary data.</text>
</comment>
<sequence length="85" mass="8879">MHEQPLATVRQQFAAIAARQLSELSGHPGIVDLVSRFPSCARGAGALRAGGLRIAPAGPATYEPTATLRGLAELPVSVRQPHQAD</sequence>
<organism evidence="1 2">
    <name type="scientific">Micromonospora rubida</name>
    <dbReference type="NCBI Taxonomy" id="2697657"/>
    <lineage>
        <taxon>Bacteria</taxon>
        <taxon>Bacillati</taxon>
        <taxon>Actinomycetota</taxon>
        <taxon>Actinomycetes</taxon>
        <taxon>Micromonosporales</taxon>
        <taxon>Micromonosporaceae</taxon>
        <taxon>Micromonospora</taxon>
    </lineage>
</organism>
<dbReference type="Proteomes" id="UP001611075">
    <property type="component" value="Unassembled WGS sequence"/>
</dbReference>
<gene>
    <name evidence="1" type="ORF">ACH4OY_24570</name>
</gene>
<dbReference type="EMBL" id="JBIRPU010000021">
    <property type="protein sequence ID" value="MFI0795830.1"/>
    <property type="molecule type" value="Genomic_DNA"/>
</dbReference>
<keyword evidence="2" id="KW-1185">Reference proteome</keyword>
<evidence type="ECO:0000313" key="1">
    <source>
        <dbReference type="EMBL" id="MFI0795830.1"/>
    </source>
</evidence>
<accession>A0ABW7SQ49</accession>
<dbReference type="RefSeq" id="WP_396683407.1">
    <property type="nucleotide sequence ID" value="NZ_JBIRPU010000021.1"/>
</dbReference>